<accession>A0A3L8DTW6</accession>
<dbReference type="AlphaFoldDB" id="A0A3L8DTW6"/>
<evidence type="ECO:0008006" key="2">
    <source>
        <dbReference type="Google" id="ProtNLM"/>
    </source>
</evidence>
<organism evidence="1">
    <name type="scientific">Ooceraea biroi</name>
    <name type="common">Clonal raider ant</name>
    <name type="synonym">Cerapachys biroi</name>
    <dbReference type="NCBI Taxonomy" id="2015173"/>
    <lineage>
        <taxon>Eukaryota</taxon>
        <taxon>Metazoa</taxon>
        <taxon>Ecdysozoa</taxon>
        <taxon>Arthropoda</taxon>
        <taxon>Hexapoda</taxon>
        <taxon>Insecta</taxon>
        <taxon>Pterygota</taxon>
        <taxon>Neoptera</taxon>
        <taxon>Endopterygota</taxon>
        <taxon>Hymenoptera</taxon>
        <taxon>Apocrita</taxon>
        <taxon>Aculeata</taxon>
        <taxon>Formicoidea</taxon>
        <taxon>Formicidae</taxon>
        <taxon>Dorylinae</taxon>
        <taxon>Ooceraea</taxon>
    </lineage>
</organism>
<evidence type="ECO:0000313" key="1">
    <source>
        <dbReference type="EMBL" id="RLU23821.1"/>
    </source>
</evidence>
<dbReference type="SUPFAM" id="SSF158745">
    <property type="entry name" value="LanC-like"/>
    <property type="match status" value="1"/>
</dbReference>
<name>A0A3L8DTW6_OOCBI</name>
<dbReference type="Gene3D" id="1.50.10.10">
    <property type="match status" value="1"/>
</dbReference>
<proteinExistence type="predicted"/>
<reference evidence="1" key="1">
    <citation type="journal article" date="2018" name="Genome Res.">
        <title>The genomic architecture and molecular evolution of ant odorant receptors.</title>
        <authorList>
            <person name="McKenzie S.K."/>
            <person name="Kronauer D.J.C."/>
        </authorList>
    </citation>
    <scope>NUCLEOTIDE SEQUENCE [LARGE SCALE GENOMIC DNA]</scope>
    <source>
        <strain evidence="1">Clonal line C1</strain>
    </source>
</reference>
<dbReference type="Proteomes" id="UP000279307">
    <property type="component" value="Chromosome 4"/>
</dbReference>
<protein>
    <recommendedName>
        <fullName evidence="2">LanC-like protein</fullName>
    </recommendedName>
</protein>
<reference evidence="1" key="2">
    <citation type="submission" date="2018-07" db="EMBL/GenBank/DDBJ databases">
        <authorList>
            <person name="Mckenzie S.K."/>
            <person name="Kronauer D.J.C."/>
        </authorList>
    </citation>
    <scope>NUCLEOTIDE SEQUENCE</scope>
    <source>
        <strain evidence="1">Clonal line C1</strain>
    </source>
</reference>
<dbReference type="GO" id="GO:0005975">
    <property type="term" value="P:carbohydrate metabolic process"/>
    <property type="evidence" value="ECO:0007669"/>
    <property type="project" value="InterPro"/>
</dbReference>
<dbReference type="PANTHER" id="PTHR12736">
    <property type="entry name" value="LANC-LIKE PROTEIN"/>
    <property type="match status" value="1"/>
</dbReference>
<comment type="caution">
    <text evidence="1">The sequence shown here is derived from an EMBL/GenBank/DDBJ whole genome shotgun (WGS) entry which is preliminary data.</text>
</comment>
<dbReference type="EMBL" id="QOIP01000004">
    <property type="protein sequence ID" value="RLU23821.1"/>
    <property type="molecule type" value="Genomic_DNA"/>
</dbReference>
<dbReference type="Pfam" id="PF05147">
    <property type="entry name" value="LANC_like"/>
    <property type="match status" value="1"/>
</dbReference>
<dbReference type="PANTHER" id="PTHR12736:SF21">
    <property type="entry name" value="LANC-LIKE PROTEIN 2"/>
    <property type="match status" value="1"/>
</dbReference>
<gene>
    <name evidence="1" type="ORF">DMN91_004029</name>
</gene>
<dbReference type="GO" id="GO:0005886">
    <property type="term" value="C:plasma membrane"/>
    <property type="evidence" value="ECO:0007669"/>
    <property type="project" value="TreeGrafter"/>
</dbReference>
<dbReference type="OrthoDB" id="10257263at2759"/>
<sequence length="142" mass="16613">MDTNRYYKNPFMDYSSVTGYNIVDIDNNTIDDNFKSLLTSKINEFMKILEKNDKIWYSNNDYSTYTGLAGIAYIFYHYGKYYNNSAYVTKAMELLEKCIAEFKSRHEITFLTGIVGPLSLTAIMLHSQQKEEQANQLILRYT</sequence>
<dbReference type="GO" id="GO:0031179">
    <property type="term" value="P:peptide modification"/>
    <property type="evidence" value="ECO:0007669"/>
    <property type="project" value="InterPro"/>
</dbReference>
<dbReference type="InterPro" id="IPR012341">
    <property type="entry name" value="6hp_glycosidase-like_sf"/>
</dbReference>
<dbReference type="InterPro" id="IPR007822">
    <property type="entry name" value="LANC-like"/>
</dbReference>